<keyword evidence="5" id="KW-0223">Dioxygenase</keyword>
<dbReference type="GO" id="GO:0046872">
    <property type="term" value="F:metal ion binding"/>
    <property type="evidence" value="ECO:0007669"/>
    <property type="project" value="UniProtKB-KW"/>
</dbReference>
<feature type="binding site" evidence="2">
    <location>
        <position position="82"/>
    </location>
    <ligand>
        <name>Fe cation</name>
        <dbReference type="ChEBI" id="CHEBI:24875"/>
    </ligand>
</feature>
<evidence type="ECO:0000313" key="6">
    <source>
        <dbReference type="Proteomes" id="UP000078124"/>
    </source>
</evidence>
<name>A0A8G2A6Z9_RAOPL</name>
<comment type="similarity">
    <text evidence="1 3">Belongs to the pirin family.</text>
</comment>
<evidence type="ECO:0000256" key="3">
    <source>
        <dbReference type="RuleBase" id="RU003457"/>
    </source>
</evidence>
<dbReference type="InterPro" id="IPR012093">
    <property type="entry name" value="Pirin"/>
</dbReference>
<sequence>MNKPAASCGSALRLPCGSAFPDKRITTMLKIENSRKQSHGSGGFGIDILWPGMVQNSDDSGIGAIGRIDQANVKAGTVIPMHPHKDDEILTYMRKGRMLHLDTVGNEEEITDTRLMLMNAGHTFQHEERILGEKGESMQCLQIFIRPSETNLTPQVQFHDFGTPYSDNNWRLIAGPENAPLTFRSQTWVQDARLAEGSELTLPAVPVSSAVRLLYVFEGAARVGEIALNTGESMIIEDGDVHTVIALDTTDLVLFTTDPAAKVFRGGMFSGNMRPHR</sequence>
<organism evidence="5 6">
    <name type="scientific">Raoultella planticola</name>
    <name type="common">Klebsiella planticola</name>
    <dbReference type="NCBI Taxonomy" id="575"/>
    <lineage>
        <taxon>Bacteria</taxon>
        <taxon>Pseudomonadati</taxon>
        <taxon>Pseudomonadota</taxon>
        <taxon>Gammaproteobacteria</taxon>
        <taxon>Enterobacterales</taxon>
        <taxon>Enterobacteriaceae</taxon>
        <taxon>Klebsiella/Raoultella group</taxon>
        <taxon>Raoultella</taxon>
    </lineage>
</organism>
<dbReference type="AlphaFoldDB" id="A0A8G2A6Z9"/>
<gene>
    <name evidence="5" type="primary">yhhW_1</name>
    <name evidence="5" type="ORF">SAMEA2273876_03610</name>
</gene>
<proteinExistence type="inferred from homology"/>
<evidence type="ECO:0000259" key="4">
    <source>
        <dbReference type="Pfam" id="PF02678"/>
    </source>
</evidence>
<keyword evidence="5" id="KW-0560">Oxidoreductase</keyword>
<dbReference type="InterPro" id="IPR014710">
    <property type="entry name" value="RmlC-like_jellyroll"/>
</dbReference>
<dbReference type="Gene3D" id="2.60.120.10">
    <property type="entry name" value="Jelly Rolls"/>
    <property type="match status" value="2"/>
</dbReference>
<dbReference type="InterPro" id="IPR011051">
    <property type="entry name" value="RmlC_Cupin_sf"/>
</dbReference>
<comment type="caution">
    <text evidence="5">The sequence shown here is derived from an EMBL/GenBank/DDBJ whole genome shotgun (WGS) entry which is preliminary data.</text>
</comment>
<keyword evidence="2" id="KW-0408">Iron</keyword>
<feature type="binding site" evidence="2">
    <location>
        <position position="128"/>
    </location>
    <ligand>
        <name>Fe cation</name>
        <dbReference type="ChEBI" id="CHEBI:24875"/>
    </ligand>
</feature>
<dbReference type="Proteomes" id="UP000078124">
    <property type="component" value="Unassembled WGS sequence"/>
</dbReference>
<evidence type="ECO:0000256" key="1">
    <source>
        <dbReference type="ARBA" id="ARBA00008416"/>
    </source>
</evidence>
<dbReference type="PIRSF" id="PIRSF006232">
    <property type="entry name" value="Pirin"/>
    <property type="match status" value="1"/>
</dbReference>
<feature type="binding site" evidence="2">
    <location>
        <position position="126"/>
    </location>
    <ligand>
        <name>Fe cation</name>
        <dbReference type="ChEBI" id="CHEBI:24875"/>
    </ligand>
</feature>
<dbReference type="PANTHER" id="PTHR43212">
    <property type="entry name" value="QUERCETIN 2,3-DIOXYGENASE"/>
    <property type="match status" value="1"/>
</dbReference>
<accession>A0A8G2A6Z9</accession>
<protein>
    <submittedName>
        <fullName evidence="5">Qercetin 2,3-dioxygenase</fullName>
        <ecNumber evidence="5">1.13.11.24</ecNumber>
    </submittedName>
</protein>
<dbReference type="InterPro" id="IPR003829">
    <property type="entry name" value="Pirin_N_dom"/>
</dbReference>
<dbReference type="EMBL" id="FLAC01000015">
    <property type="protein sequence ID" value="SBM31359.1"/>
    <property type="molecule type" value="Genomic_DNA"/>
</dbReference>
<evidence type="ECO:0000256" key="2">
    <source>
        <dbReference type="PIRSR" id="PIRSR006232-1"/>
    </source>
</evidence>
<dbReference type="PANTHER" id="PTHR43212:SF3">
    <property type="entry name" value="QUERCETIN 2,3-DIOXYGENASE"/>
    <property type="match status" value="1"/>
</dbReference>
<dbReference type="GO" id="GO:0008127">
    <property type="term" value="F:quercetin 2,3-dioxygenase activity"/>
    <property type="evidence" value="ECO:0007669"/>
    <property type="project" value="UniProtKB-EC"/>
</dbReference>
<feature type="domain" description="Pirin N-terminal" evidence="4">
    <location>
        <begin position="76"/>
        <end position="145"/>
    </location>
</feature>
<reference evidence="5 6" key="1">
    <citation type="submission" date="2016-05" db="EMBL/GenBank/DDBJ databases">
        <authorList>
            <consortium name="Pathogen Informatics"/>
        </authorList>
    </citation>
    <scope>NUCLEOTIDE SEQUENCE [LARGE SCALE GENOMIC DNA]</scope>
    <source>
        <strain evidence="5 6">2880STDY5682802</strain>
    </source>
</reference>
<dbReference type="Pfam" id="PF02678">
    <property type="entry name" value="Pirin"/>
    <property type="match status" value="1"/>
</dbReference>
<comment type="cofactor">
    <cofactor evidence="2">
        <name>Fe cation</name>
        <dbReference type="ChEBI" id="CHEBI:24875"/>
    </cofactor>
    <text evidence="2">Binds 1 Fe cation per subunit.</text>
</comment>
<dbReference type="EC" id="1.13.11.24" evidence="5"/>
<feature type="binding site" evidence="2">
    <location>
        <position position="84"/>
    </location>
    <ligand>
        <name>Fe cation</name>
        <dbReference type="ChEBI" id="CHEBI:24875"/>
    </ligand>
</feature>
<dbReference type="SUPFAM" id="SSF51182">
    <property type="entry name" value="RmlC-like cupins"/>
    <property type="match status" value="1"/>
</dbReference>
<evidence type="ECO:0000313" key="5">
    <source>
        <dbReference type="EMBL" id="SBM31359.1"/>
    </source>
</evidence>
<keyword evidence="2" id="KW-0479">Metal-binding</keyword>